<evidence type="ECO:0000313" key="3">
    <source>
        <dbReference type="Proteomes" id="UP000076722"/>
    </source>
</evidence>
<proteinExistence type="predicted"/>
<evidence type="ECO:0000256" key="1">
    <source>
        <dbReference type="SAM" id="MobiDB-lite"/>
    </source>
</evidence>
<accession>A0A164MV18</accession>
<protein>
    <submittedName>
        <fullName evidence="2">Uncharacterized protein</fullName>
    </submittedName>
</protein>
<name>A0A164MV18_9AGAM</name>
<organism evidence="2 3">
    <name type="scientific">Sistotremastrum niveocremeum HHB9708</name>
    <dbReference type="NCBI Taxonomy" id="1314777"/>
    <lineage>
        <taxon>Eukaryota</taxon>
        <taxon>Fungi</taxon>
        <taxon>Dikarya</taxon>
        <taxon>Basidiomycota</taxon>
        <taxon>Agaricomycotina</taxon>
        <taxon>Agaricomycetes</taxon>
        <taxon>Sistotremastrales</taxon>
        <taxon>Sistotremastraceae</taxon>
        <taxon>Sertulicium</taxon>
        <taxon>Sertulicium niveocremeum</taxon>
    </lineage>
</organism>
<dbReference type="AlphaFoldDB" id="A0A164MV18"/>
<sequence length="204" mass="22214">MRVARRVISLSSLSGLPTRLQQWNRLPDVRSPTQVELILRRLVLHNSDRELLAASFRALGHGLPMKCTWILEEKIVGETVIIKAVASSVNRMTSILQSPKLWTRKNPQGCQTTASSEKTTLGNGHGHGHVVNDPKFRVAPVIPEGAHNHPKPPYAKIPEDVKELYGHIARRNGLRAAHLTANNSLGNADAVSASVPGELSSGNS</sequence>
<gene>
    <name evidence="2" type="ORF">SISNIDRAFT_471240</name>
</gene>
<feature type="region of interest" description="Disordered" evidence="1">
    <location>
        <begin position="104"/>
        <end position="126"/>
    </location>
</feature>
<evidence type="ECO:0000313" key="2">
    <source>
        <dbReference type="EMBL" id="KZS87063.1"/>
    </source>
</evidence>
<reference evidence="2 3" key="1">
    <citation type="journal article" date="2016" name="Mol. Biol. Evol.">
        <title>Comparative Genomics of Early-Diverging Mushroom-Forming Fungi Provides Insights into the Origins of Lignocellulose Decay Capabilities.</title>
        <authorList>
            <person name="Nagy L.G."/>
            <person name="Riley R."/>
            <person name="Tritt A."/>
            <person name="Adam C."/>
            <person name="Daum C."/>
            <person name="Floudas D."/>
            <person name="Sun H."/>
            <person name="Yadav J.S."/>
            <person name="Pangilinan J."/>
            <person name="Larsson K.H."/>
            <person name="Matsuura K."/>
            <person name="Barry K."/>
            <person name="Labutti K."/>
            <person name="Kuo R."/>
            <person name="Ohm R.A."/>
            <person name="Bhattacharya S.S."/>
            <person name="Shirouzu T."/>
            <person name="Yoshinaga Y."/>
            <person name="Martin F.M."/>
            <person name="Grigoriev I.V."/>
            <person name="Hibbett D.S."/>
        </authorList>
    </citation>
    <scope>NUCLEOTIDE SEQUENCE [LARGE SCALE GENOMIC DNA]</scope>
    <source>
        <strain evidence="2 3">HHB9708</strain>
    </source>
</reference>
<dbReference type="EMBL" id="KV419457">
    <property type="protein sequence ID" value="KZS87063.1"/>
    <property type="molecule type" value="Genomic_DNA"/>
</dbReference>
<dbReference type="Proteomes" id="UP000076722">
    <property type="component" value="Unassembled WGS sequence"/>
</dbReference>
<feature type="compositionally biased region" description="Polar residues" evidence="1">
    <location>
        <begin position="105"/>
        <end position="121"/>
    </location>
</feature>
<keyword evidence="3" id="KW-1185">Reference proteome</keyword>